<dbReference type="Pfam" id="PF01738">
    <property type="entry name" value="DLH"/>
    <property type="match status" value="1"/>
</dbReference>
<accession>A0A0R2UBI3</accession>
<dbReference type="SUPFAM" id="SSF53474">
    <property type="entry name" value="alpha/beta-Hydrolases"/>
    <property type="match status" value="1"/>
</dbReference>
<dbReference type="InterPro" id="IPR029058">
    <property type="entry name" value="AB_hydrolase_fold"/>
</dbReference>
<feature type="domain" description="Dienelactone hydrolase" evidence="2">
    <location>
        <begin position="118"/>
        <end position="253"/>
    </location>
</feature>
<sequence length="331" mass="37252">MKKLIQLLLPVILFAGCAPQQLPEVNYLQEKITYSSKNIIGFENLFGEAVLTQEDLEIFGIMHFPDDYDASQKYPVIVASHGSLNWRAHHLDYLEQMRQANYIVFAMHPFDSRGVNSTVGNQINVTSESVIYDMATSLNLLWDDPRINNQKIYAAGWSLGGTAALFNAWSPLQEALNLPNASFAGYLMWYPGCLALPDLNEWDKDFMQIYIGEDDNWTPPQPCKELVALMNNQGGNAHIELYPNAFHSFDSPNPLKLWPDAYSWANCKLKLNGETKKVYDPSNTELDFSDPKARRAAYESCAVKGEVMAGASPEYQNAAFEHLATLLPKLD</sequence>
<gene>
    <name evidence="3" type="ORF">ABS10_08035</name>
</gene>
<dbReference type="PANTHER" id="PTHR22946">
    <property type="entry name" value="DIENELACTONE HYDROLASE DOMAIN-CONTAINING PROTEIN-RELATED"/>
    <property type="match status" value="1"/>
</dbReference>
<reference evidence="3 4" key="1">
    <citation type="submission" date="2015-10" db="EMBL/GenBank/DDBJ databases">
        <title>Metagenome-Assembled Genomes uncover a global brackish microbiome.</title>
        <authorList>
            <person name="Hugerth L.W."/>
            <person name="Larsson J."/>
            <person name="Alneberg J."/>
            <person name="Lindh M.V."/>
            <person name="Legrand C."/>
            <person name="Pinhassi J."/>
            <person name="Andersson A.F."/>
        </authorList>
    </citation>
    <scope>NUCLEOTIDE SEQUENCE [LARGE SCALE GENOMIC DNA]</scope>
    <source>
        <strain evidence="3">BACL1 MAG-120820-bin45</strain>
    </source>
</reference>
<comment type="caution">
    <text evidence="3">The sequence shown here is derived from an EMBL/GenBank/DDBJ whole genome shotgun (WGS) entry which is preliminary data.</text>
</comment>
<organism evidence="3 4">
    <name type="scientific">SAR86 cluster bacterium BACL1 MAG-120820-bin45</name>
    <dbReference type="NCBI Taxonomy" id="1655612"/>
    <lineage>
        <taxon>Bacteria</taxon>
        <taxon>Pseudomonadati</taxon>
        <taxon>Pseudomonadota</taxon>
        <taxon>Gammaproteobacteria</taxon>
        <taxon>SAR86 cluster</taxon>
    </lineage>
</organism>
<dbReference type="STRING" id="1655612.ABS10_08035"/>
<keyword evidence="1 3" id="KW-0378">Hydrolase</keyword>
<protein>
    <submittedName>
        <fullName evidence="3">Alpha/beta hydrolase</fullName>
    </submittedName>
</protein>
<dbReference type="Proteomes" id="UP000051027">
    <property type="component" value="Unassembled WGS sequence"/>
</dbReference>
<dbReference type="AlphaFoldDB" id="A0A0R2UBI3"/>
<evidence type="ECO:0000259" key="2">
    <source>
        <dbReference type="Pfam" id="PF01738"/>
    </source>
</evidence>
<dbReference type="PANTHER" id="PTHR22946:SF9">
    <property type="entry name" value="POLYKETIDE TRANSFERASE AF380"/>
    <property type="match status" value="1"/>
</dbReference>
<dbReference type="InterPro" id="IPR050261">
    <property type="entry name" value="FrsA_esterase"/>
</dbReference>
<dbReference type="PROSITE" id="PS51257">
    <property type="entry name" value="PROKAR_LIPOPROTEIN"/>
    <property type="match status" value="1"/>
</dbReference>
<evidence type="ECO:0000256" key="1">
    <source>
        <dbReference type="ARBA" id="ARBA00022801"/>
    </source>
</evidence>
<dbReference type="Gene3D" id="3.40.50.1820">
    <property type="entry name" value="alpha/beta hydrolase"/>
    <property type="match status" value="1"/>
</dbReference>
<dbReference type="GO" id="GO:0052689">
    <property type="term" value="F:carboxylic ester hydrolase activity"/>
    <property type="evidence" value="ECO:0007669"/>
    <property type="project" value="UniProtKB-ARBA"/>
</dbReference>
<evidence type="ECO:0000313" key="4">
    <source>
        <dbReference type="Proteomes" id="UP000051027"/>
    </source>
</evidence>
<name>A0A0R2UBI3_9GAMM</name>
<dbReference type="InterPro" id="IPR002925">
    <property type="entry name" value="Dienelactn_hydro"/>
</dbReference>
<dbReference type="EMBL" id="LICS01000077">
    <property type="protein sequence ID" value="KRO94746.1"/>
    <property type="molecule type" value="Genomic_DNA"/>
</dbReference>
<evidence type="ECO:0000313" key="3">
    <source>
        <dbReference type="EMBL" id="KRO94746.1"/>
    </source>
</evidence>
<proteinExistence type="predicted"/>